<accession>Q2SRS7</accession>
<keyword evidence="2" id="KW-1133">Transmembrane helix</keyword>
<dbReference type="PhylomeDB" id="Q2SRS7"/>
<sequence>MNKLLLTLSLANLFSFPTNLILRSENSSLTNKESINSRYFDFPKKYFDLNTSNYRNEEIERTIHLNDGTKMWLPDLSDKSKMREANLNSIHFYYINKWEEYKTKYYKGLEKRTSASSYNSLMNIINSNIENNHNSTKNRINDVFKNINKNDIFDIQISLRAKNAQVKDEHYLNQICNGFDRWSCDNYKAQRWVVDNYDRTLTSIYIKAKYKKTYFTMDGRSKYLLSWYKWRNYLQNKSFITIDSDTGGNLKTELVGNQMSDGFKTNKQFLEDKINEFNSKNRNDLTLQYEITSSNTISLYLKGDNFREKLADEIKIYFQTTDKFQTQELESRLNITLGKWVDFNTHTTRLVDDVLVKDDKVKIVNSGTTRNAGRWIAHAPLKVSFNALKDETEVLKINGQRVDVLNQRFETNLNDNRKNSSDNEREFNHGYQPKENEKKDEKNSHLKNEYNIEITKYKPKTGNKDIEYTWTKTLVIESRSSEMDFKWYAWDPKTYVHQRELIEEFQKDEKGETKRDKTGKPIKNPKYDPKIDPNTGTKKELIWFDFNTHNPWIINSIYGDEKKYYEITNLPPRTKTLFAPHNDENDLDRGVIMEAVVIGKGALRQISKNIKDYRVHKLNRNGQFIRINDTWINILDKNTTESSYFSTEGIWLFTNNTDKSITNFKIVYITKEENPNGYFTDYVTESHKTIKPLWQTNQGRRFYNYLTTKSLKNEKIISLKYEEAMEYYKQYINDLYFKTDWENYVQINPKFKQIEKDKYTVEQFKNKYINKPNDFQNTYLDEFNNKKLVSVTKLEFNNDKTGIYVYLKLNSNEIKYHLLTDKYFIPVKFKDIKIESKSTINLNLNSNYIYSIAKKNTKENFVSNLDSTKLFNNNKDDLEKIWISTSFSSLTNTLKVNVNLKDKYKNSHFIQPTDTFILQIDKFKNPASNSHSSNNSSWIDNNSNGSSSNNGDSSGANGTNSSSSSDRSNNWSDNENLSDIFSNINIEDINLGGIKEVKKAKEFIINKIKQALPYLQLNKDYRIRNLDIVVEKLKYPQTNISKDNPIRSQTLILEAIAPKFGLKYVLVANTINKELDKDFDLSFKKLNDFSVNENKLSELRKKIIENINNQFLNDGLVINLDLQIANLNNGLAYLSQGKGSEFIFTITGLNNYRIKNSTTVKVKNNASFVVDDEAPTYKPGDEKNPDKAILYDLSYVNLSLKFSDHIMSSLRDKIINSIIKELESKYFIKYKKHYLIDIDELNMLVKKISKKNDQANAGQLLLKPINRVSQNQALIKVENFNKYFEPVNDLNKPIKIDQANQATKQKKLLLIFIPLGLFSLTSVGLLGWFVYVRKIKSKIL</sequence>
<proteinExistence type="predicted"/>
<feature type="compositionally biased region" description="Basic and acidic residues" evidence="1">
    <location>
        <begin position="415"/>
        <end position="444"/>
    </location>
</feature>
<reference evidence="3 4" key="1">
    <citation type="submission" date="2005-09" db="EMBL/GenBank/DDBJ databases">
        <authorList>
            <person name="Glass J.I."/>
            <person name="Lartigue C."/>
            <person name="Pfannkoch C."/>
            <person name="Baden-Tillson H."/>
            <person name="Smith H.O."/>
            <person name="Venter J.C."/>
            <person name="Roske K."/>
            <person name="Wise K.S."/>
            <person name="Calcutt M.J."/>
            <person name="Nelson W.C."/>
            <person name="Nierman W.C."/>
        </authorList>
    </citation>
    <scope>NUCLEOTIDE SEQUENCE [LARGE SCALE GENOMIC DNA]</scope>
    <source>
        <strain evidence="4">California kid / ATCC 27343 / NCTC 10154</strain>
    </source>
</reference>
<feature type="region of interest" description="Disordered" evidence="1">
    <location>
        <begin position="413"/>
        <end position="444"/>
    </location>
</feature>
<keyword evidence="2" id="KW-0812">Transmembrane</keyword>
<feature type="region of interest" description="Disordered" evidence="1">
    <location>
        <begin position="928"/>
        <end position="970"/>
    </location>
</feature>
<evidence type="ECO:0000313" key="4">
    <source>
        <dbReference type="Proteomes" id="UP000001928"/>
    </source>
</evidence>
<dbReference type="NCBIfam" id="NF045892">
    <property type="entry name" value="ICE_Mbov_0399"/>
    <property type="match status" value="1"/>
</dbReference>
<dbReference type="KEGG" id="mcp:MCAP_0567"/>
<evidence type="ECO:0000256" key="1">
    <source>
        <dbReference type="SAM" id="MobiDB-lite"/>
    </source>
</evidence>
<evidence type="ECO:0000256" key="2">
    <source>
        <dbReference type="SAM" id="Phobius"/>
    </source>
</evidence>
<dbReference type="EMBL" id="CP000123">
    <property type="protein sequence ID" value="ABC01453.1"/>
    <property type="molecule type" value="Genomic_DNA"/>
</dbReference>
<evidence type="ECO:0000313" key="3">
    <source>
        <dbReference type="EMBL" id="ABC01453.1"/>
    </source>
</evidence>
<feature type="region of interest" description="Disordered" evidence="1">
    <location>
        <begin position="506"/>
        <end position="531"/>
    </location>
</feature>
<protein>
    <submittedName>
        <fullName evidence="3">Membrane protein, putative</fullName>
    </submittedName>
</protein>
<name>Q2SRS7_MYCCT</name>
<feature type="transmembrane region" description="Helical" evidence="2">
    <location>
        <begin position="1308"/>
        <end position="1331"/>
    </location>
</feature>
<keyword evidence="2" id="KW-0472">Membrane</keyword>
<dbReference type="HOGENOM" id="CLU_247990_0_0_14"/>
<dbReference type="Proteomes" id="UP000001928">
    <property type="component" value="Chromosome"/>
</dbReference>
<gene>
    <name evidence="3" type="ordered locus">MCAP_0567</name>
</gene>
<organism evidence="3 4">
    <name type="scientific">Mycoplasma capricolum subsp. capricolum (strain California kid / ATCC 27343 / NCTC 10154)</name>
    <dbReference type="NCBI Taxonomy" id="340047"/>
    <lineage>
        <taxon>Bacteria</taxon>
        <taxon>Bacillati</taxon>
        <taxon>Mycoplasmatota</taxon>
        <taxon>Mollicutes</taxon>
        <taxon>Mycoplasmataceae</taxon>
        <taxon>Mycoplasma</taxon>
    </lineage>
</organism>